<evidence type="ECO:0000256" key="2">
    <source>
        <dbReference type="SAM" id="MobiDB-lite"/>
    </source>
</evidence>
<dbReference type="GO" id="GO:0008017">
    <property type="term" value="F:microtubule binding"/>
    <property type="evidence" value="ECO:0007669"/>
    <property type="project" value="InterPro"/>
</dbReference>
<dbReference type="GO" id="GO:0036064">
    <property type="term" value="C:ciliary basal body"/>
    <property type="evidence" value="ECO:0007669"/>
    <property type="project" value="TreeGrafter"/>
</dbReference>
<dbReference type="Proteomes" id="UP001142489">
    <property type="component" value="Unassembled WGS sequence"/>
</dbReference>
<accession>A0A9Q0XZ34</accession>
<dbReference type="GO" id="GO:0005814">
    <property type="term" value="C:centriole"/>
    <property type="evidence" value="ECO:0007669"/>
    <property type="project" value="TreeGrafter"/>
</dbReference>
<evidence type="ECO:0000313" key="3">
    <source>
        <dbReference type="EMBL" id="KAJ7335450.1"/>
    </source>
</evidence>
<evidence type="ECO:0000256" key="1">
    <source>
        <dbReference type="ARBA" id="ARBA00008738"/>
    </source>
</evidence>
<gene>
    <name evidence="3" type="ORF">JRQ81_013391</name>
</gene>
<evidence type="ECO:0008006" key="5">
    <source>
        <dbReference type="Google" id="ProtNLM"/>
    </source>
</evidence>
<dbReference type="AlphaFoldDB" id="A0A9Q0XZ34"/>
<feature type="compositionally biased region" description="Polar residues" evidence="2">
    <location>
        <begin position="466"/>
        <end position="485"/>
    </location>
</feature>
<dbReference type="GO" id="GO:0005879">
    <property type="term" value="C:axonemal microtubule"/>
    <property type="evidence" value="ECO:0007669"/>
    <property type="project" value="TreeGrafter"/>
</dbReference>
<protein>
    <recommendedName>
        <fullName evidence="5">Stabilizer of axonemal microtubules 1</fullName>
    </recommendedName>
</protein>
<comment type="similarity">
    <text evidence="1">Belongs to the FAM154 family.</text>
</comment>
<organism evidence="3 4">
    <name type="scientific">Phrynocephalus forsythii</name>
    <dbReference type="NCBI Taxonomy" id="171643"/>
    <lineage>
        <taxon>Eukaryota</taxon>
        <taxon>Metazoa</taxon>
        <taxon>Chordata</taxon>
        <taxon>Craniata</taxon>
        <taxon>Vertebrata</taxon>
        <taxon>Euteleostomi</taxon>
        <taxon>Lepidosauria</taxon>
        <taxon>Squamata</taxon>
        <taxon>Bifurcata</taxon>
        <taxon>Unidentata</taxon>
        <taxon>Episquamata</taxon>
        <taxon>Toxicofera</taxon>
        <taxon>Iguania</taxon>
        <taxon>Acrodonta</taxon>
        <taxon>Agamidae</taxon>
        <taxon>Agaminae</taxon>
        <taxon>Phrynocephalus</taxon>
    </lineage>
</organism>
<dbReference type="OrthoDB" id="365640at2759"/>
<name>A0A9Q0XZ34_9SAUR</name>
<dbReference type="EMBL" id="JAPFRF010000004">
    <property type="protein sequence ID" value="KAJ7335450.1"/>
    <property type="molecule type" value="Genomic_DNA"/>
</dbReference>
<evidence type="ECO:0000313" key="4">
    <source>
        <dbReference type="Proteomes" id="UP001142489"/>
    </source>
</evidence>
<reference evidence="3" key="1">
    <citation type="journal article" date="2023" name="DNA Res.">
        <title>Chromosome-level genome assembly of Phrynocephalus forsythii using third-generation DNA sequencing and Hi-C analysis.</title>
        <authorList>
            <person name="Qi Y."/>
            <person name="Zhao W."/>
            <person name="Zhao Y."/>
            <person name="Niu C."/>
            <person name="Cao S."/>
            <person name="Zhang Y."/>
        </authorList>
    </citation>
    <scope>NUCLEOTIDE SEQUENCE</scope>
    <source>
        <tissue evidence="3">Muscle</tissue>
    </source>
</reference>
<dbReference type="InterPro" id="IPR033336">
    <property type="entry name" value="SAXO1/2"/>
</dbReference>
<proteinExistence type="inferred from homology"/>
<feature type="region of interest" description="Disordered" evidence="2">
    <location>
        <begin position="453"/>
        <end position="492"/>
    </location>
</feature>
<comment type="caution">
    <text evidence="3">The sequence shown here is derived from an EMBL/GenBank/DDBJ whole genome shotgun (WGS) entry which is preliminary data.</text>
</comment>
<keyword evidence="4" id="KW-1185">Reference proteome</keyword>
<dbReference type="GO" id="GO:0036126">
    <property type="term" value="C:sperm flagellum"/>
    <property type="evidence" value="ECO:0007669"/>
    <property type="project" value="TreeGrafter"/>
</dbReference>
<dbReference type="PANTHER" id="PTHR31516">
    <property type="entry name" value="STABILIZER OF AXONEMAL MICROTUBULES 2"/>
    <property type="match status" value="1"/>
</dbReference>
<dbReference type="Pfam" id="PF05217">
    <property type="entry name" value="SAXO1-2"/>
    <property type="match status" value="1"/>
</dbReference>
<sequence>MASPVTTLSQTSGKCICEICDCGRHHCPHLLTRPFAMNEKPCLLSEYTDKYPLYPNVQPRESCKPKVDYQKQPVPMEGISTTRRDYVAHEVSPIKQRPPDKYIKRDENMDLLSTYRQDYNPHPISRVQPCLPQERHLPSDKMTTIPTYKCDYVAWKQPKRDMIKPDNAYRPSDQKFDHRTTNQDDYLYKGPVITKNYKPFRAHQMPNIPLEGMTNYKLNYVPHPMPKRYVHEREPFKPSDVPFEGLTTHGLSYKGLAGQPAKSMKPPYVRPDMDKFVGTTEFREKFLAWPAPIPFVRNREVYKPPKEKMDLNTTAQLHYVDPHGRPATSCKPVAHVPQSTEPFNHHSTMKEDYKPWQYGKPKPILPHQEITLPAVPMDTLTTVQAHYVPHPLPFTKSFRPRGALTGPHAPFKGETTYGTSYTPKEVHICPASYKEPPGYIFDKVDAHGHRRFRPAPVAQSRHTSDSRISSCRGSPSGGRLSQTTLKGIPLKA</sequence>
<dbReference type="PANTHER" id="PTHR31516:SF9">
    <property type="entry name" value="STABILIZER OF AXONEMAL MICROTUBULES 1"/>
    <property type="match status" value="1"/>
</dbReference>